<gene>
    <name evidence="1" type="ORF">SAMN02745220_05113</name>
</gene>
<proteinExistence type="predicted"/>
<dbReference type="Proteomes" id="UP000184603">
    <property type="component" value="Unassembled WGS sequence"/>
</dbReference>
<name>A0A1M7YLG6_9BACT</name>
<evidence type="ECO:0000313" key="2">
    <source>
        <dbReference type="Proteomes" id="UP000184603"/>
    </source>
</evidence>
<protein>
    <submittedName>
        <fullName evidence="1">Uncharacterized protein</fullName>
    </submittedName>
</protein>
<sequence length="46" mass="5594">MKRFYLLGSEKLSSEGTMPSMGVSERKYVLVYVWYPLQWHLRLYLH</sequence>
<accession>A0A1M7YLG6</accession>
<organism evidence="1 2">
    <name type="scientific">Desulfopila aestuarii DSM 18488</name>
    <dbReference type="NCBI Taxonomy" id="1121416"/>
    <lineage>
        <taxon>Bacteria</taxon>
        <taxon>Pseudomonadati</taxon>
        <taxon>Thermodesulfobacteriota</taxon>
        <taxon>Desulfobulbia</taxon>
        <taxon>Desulfobulbales</taxon>
        <taxon>Desulfocapsaceae</taxon>
        <taxon>Desulfopila</taxon>
    </lineage>
</organism>
<dbReference type="EMBL" id="FRFE01000054">
    <property type="protein sequence ID" value="SHO53422.1"/>
    <property type="molecule type" value="Genomic_DNA"/>
</dbReference>
<reference evidence="1 2" key="1">
    <citation type="submission" date="2016-12" db="EMBL/GenBank/DDBJ databases">
        <authorList>
            <person name="Song W.-J."/>
            <person name="Kurnit D.M."/>
        </authorList>
    </citation>
    <scope>NUCLEOTIDE SEQUENCE [LARGE SCALE GENOMIC DNA]</scope>
    <source>
        <strain evidence="1 2">DSM 18488</strain>
    </source>
</reference>
<dbReference type="AlphaFoldDB" id="A0A1M7YLG6"/>
<keyword evidence="2" id="KW-1185">Reference proteome</keyword>
<evidence type="ECO:0000313" key="1">
    <source>
        <dbReference type="EMBL" id="SHO53422.1"/>
    </source>
</evidence>